<feature type="compositionally biased region" description="Polar residues" evidence="2">
    <location>
        <begin position="1060"/>
        <end position="1089"/>
    </location>
</feature>
<feature type="domain" description="Rho-GAP" evidence="4">
    <location>
        <begin position="1820"/>
        <end position="2014"/>
    </location>
</feature>
<dbReference type="SUPFAM" id="SSF48350">
    <property type="entry name" value="GTPase activation domain, GAP"/>
    <property type="match status" value="1"/>
</dbReference>
<feature type="compositionally biased region" description="Acidic residues" evidence="2">
    <location>
        <begin position="2027"/>
        <end position="2045"/>
    </location>
</feature>
<evidence type="ECO:0000259" key="3">
    <source>
        <dbReference type="PROSITE" id="PS50003"/>
    </source>
</evidence>
<feature type="compositionally biased region" description="Low complexity" evidence="2">
    <location>
        <begin position="1090"/>
        <end position="1102"/>
    </location>
</feature>
<feature type="region of interest" description="Disordered" evidence="2">
    <location>
        <begin position="882"/>
        <end position="913"/>
    </location>
</feature>
<feature type="compositionally biased region" description="Low complexity" evidence="2">
    <location>
        <begin position="1004"/>
        <end position="1019"/>
    </location>
</feature>
<feature type="compositionally biased region" description="Basic and acidic residues" evidence="2">
    <location>
        <begin position="1621"/>
        <end position="1645"/>
    </location>
</feature>
<feature type="region of interest" description="Disordered" evidence="2">
    <location>
        <begin position="553"/>
        <end position="592"/>
    </location>
</feature>
<feature type="region of interest" description="Disordered" evidence="2">
    <location>
        <begin position="239"/>
        <end position="309"/>
    </location>
</feature>
<comment type="caution">
    <text evidence="5">The sequence shown here is derived from an EMBL/GenBank/DDBJ whole genome shotgun (WGS) entry which is preliminary data.</text>
</comment>
<dbReference type="OrthoDB" id="79452at2759"/>
<feature type="region of interest" description="Disordered" evidence="2">
    <location>
        <begin position="2019"/>
        <end position="2061"/>
    </location>
</feature>
<dbReference type="PROSITE" id="PS50238">
    <property type="entry name" value="RHOGAP"/>
    <property type="match status" value="1"/>
</dbReference>
<dbReference type="PANTHER" id="PTHR23176">
    <property type="entry name" value="RHO/RAC/CDC GTPASE-ACTIVATING PROTEIN"/>
    <property type="match status" value="1"/>
</dbReference>
<dbReference type="Pfam" id="PF00617">
    <property type="entry name" value="RasGEF"/>
    <property type="match status" value="1"/>
</dbReference>
<feature type="region of interest" description="Disordered" evidence="2">
    <location>
        <begin position="1621"/>
        <end position="1681"/>
    </location>
</feature>
<dbReference type="CDD" id="cd00159">
    <property type="entry name" value="RhoGAP"/>
    <property type="match status" value="1"/>
</dbReference>
<dbReference type="SMART" id="SM00324">
    <property type="entry name" value="RhoGAP"/>
    <property type="match status" value="1"/>
</dbReference>
<feature type="compositionally biased region" description="Polar residues" evidence="2">
    <location>
        <begin position="94"/>
        <end position="111"/>
    </location>
</feature>
<feature type="domain" description="PH" evidence="3">
    <location>
        <begin position="1730"/>
        <end position="1781"/>
    </location>
</feature>
<feature type="compositionally biased region" description="Low complexity" evidence="2">
    <location>
        <begin position="649"/>
        <end position="668"/>
    </location>
</feature>
<dbReference type="GO" id="GO:0005085">
    <property type="term" value="F:guanyl-nucleotide exchange factor activity"/>
    <property type="evidence" value="ECO:0007669"/>
    <property type="project" value="InterPro"/>
</dbReference>
<feature type="compositionally biased region" description="Polar residues" evidence="2">
    <location>
        <begin position="2052"/>
        <end position="2061"/>
    </location>
</feature>
<evidence type="ECO:0000256" key="1">
    <source>
        <dbReference type="ARBA" id="ARBA00022468"/>
    </source>
</evidence>
<feature type="region of interest" description="Disordered" evidence="2">
    <location>
        <begin position="1249"/>
        <end position="1272"/>
    </location>
</feature>
<feature type="compositionally biased region" description="Basic and acidic residues" evidence="2">
    <location>
        <begin position="481"/>
        <end position="490"/>
    </location>
</feature>
<feature type="compositionally biased region" description="Basic and acidic residues" evidence="2">
    <location>
        <begin position="120"/>
        <end position="143"/>
    </location>
</feature>
<accession>A0A9W8MQI0</accession>
<feature type="compositionally biased region" description="Low complexity" evidence="2">
    <location>
        <begin position="468"/>
        <end position="479"/>
    </location>
</feature>
<feature type="compositionally biased region" description="Low complexity" evidence="2">
    <location>
        <begin position="885"/>
        <end position="912"/>
    </location>
</feature>
<dbReference type="InterPro" id="IPR000198">
    <property type="entry name" value="RhoGAP_dom"/>
</dbReference>
<feature type="region of interest" description="Disordered" evidence="2">
    <location>
        <begin position="1003"/>
        <end position="1114"/>
    </location>
</feature>
<evidence type="ECO:0000259" key="4">
    <source>
        <dbReference type="PROSITE" id="PS50238"/>
    </source>
</evidence>
<organism evidence="5 6">
    <name type="scientific">Candolleomyces eurysporus</name>
    <dbReference type="NCBI Taxonomy" id="2828524"/>
    <lineage>
        <taxon>Eukaryota</taxon>
        <taxon>Fungi</taxon>
        <taxon>Dikarya</taxon>
        <taxon>Basidiomycota</taxon>
        <taxon>Agaricomycotina</taxon>
        <taxon>Agaricomycetes</taxon>
        <taxon>Agaricomycetidae</taxon>
        <taxon>Agaricales</taxon>
        <taxon>Agaricineae</taxon>
        <taxon>Psathyrellaceae</taxon>
        <taxon>Candolleomyces</taxon>
    </lineage>
</organism>
<evidence type="ECO:0008006" key="7">
    <source>
        <dbReference type="Google" id="ProtNLM"/>
    </source>
</evidence>
<dbReference type="InterPro" id="IPR008936">
    <property type="entry name" value="Rho_GTPase_activation_prot"/>
</dbReference>
<dbReference type="Pfam" id="PF00620">
    <property type="entry name" value="RhoGAP"/>
    <property type="match status" value="1"/>
</dbReference>
<feature type="compositionally biased region" description="Gly residues" evidence="2">
    <location>
        <begin position="70"/>
        <end position="92"/>
    </location>
</feature>
<keyword evidence="6" id="KW-1185">Reference proteome</keyword>
<keyword evidence="1" id="KW-0343">GTPase activation</keyword>
<sequence length="2081" mass="227927">MPSKLATPTYPPQPTTASPTTTSFSFNRVPSPVSPPQQHQAFAGSTTSLLSNTNSNSRCGGEDGQSQQSHGGGNRKTGFFGGMMGGGEGGGRTTKLSSSPKTGAPLQQKNVLSPPLIIEPKGHYTKRGEKEREEAEGTTDSRRSSQILVNSGFVNYLFTAPSIPTSHPASSSPYTRLNVPQAHASSSSLNLHANQQHQQHLQQQLSNPKAWKPYKLDLKGSKLHFYKVPSDRASGVKDLFPTGLVAGSSASDEDEEAEAGEGEQAHEAGPDSAVEGGDRDAVLDGKGSIGRKAKGKDEPTGGRRKRAYWGRGTHPDLILDAKGAVERGTWEALVHEAVFGSTFGAEGGEEGERRYREFASSVVLALPGIVQRDTFEAEFVRCLGFYYVAPPAPAPSLPALNVDLEGAGGGDQEEGKEKGEEEGSREKARITWLARAYLKYHGRPVDRDAWEAWVGEARIREALLIADLPPSSSPSQQRPLKPREKPRERQQSSSSRNQIPWHVLREEGLTRELMVQMDPYLVAKSLGVYFKGVIAEHGPKGGVRFEHLLSAYPSSSGSASGHGGLASTREEEEGREADEDEEREIPDVLFGTEDTPNWLTKLVLLQLFEGSTTSLNAPPSAVPSAGSGGPPSGGRKSEELLRSPPPQSHSPNPNSNANAAASPSVTSRTHTRSSLLSLWIRIAQLARQQGDLCTWRAIMEGVTSRPVARLEKAWRRVEGGGEGMVRGWLVEIQRQRECEEGGRRKGERESSMREEDEEVTTTITPWGGDVRVRLKEELDKAKGDMLSVDGLKRVRRVFESFSTVYARCVSNGEETAGAGNQDNDDNLNQLVSFWKDVAEGGRTSGMGVKFQRVEQFMALSIAAEPRRKGLFEPYFWQHHANAAHPSSQTSPSSMFPSPSLNHNNSSPSPSGNGQAPYSALIPLLFPDALPTQTLVDRGAIVLPRGRANSDAASQTLLGGPAGRRQLDFVHQDFTKKLILGQSGPVVSVYNGDLMLMVQPGALEGSSAPSRGPSRPTSSALDHQNGSAGSGVGATATAGGAGAGGVTGSMSRAPSIRVKPSTPNSMSRKTSMARRSSLPSVSHLQRAAQQPETSGTSNSSSSGLPPPLEAPPEHPPLRVIVQAGSLDQLVNVLVYGLGQVVVSVTDDNGEMALREGNLTTRCLVVDRGEYGRVWWSSFRSFVSPFVFFEAFLDSSTDHIVHKALAFEEPLVQQAWSSLEEGRAELRSCFVEQTRRPTLFDKVLTTHVRGANGGAGRGVRTRHTAPREPPDFDRMDPEEFVDNLDGMACAAFCNVTEEDLYITADLLEVQSSDKTGWFSTREPASTDEGTEIQCLYSHVQEVEPSSLIPEPSSQDVLYRLLPPGVRSCIRAFAIIRKWLISKIVAPRLGIRTRQARMELLVQCIEVARLRSAENLGSSSASTPSAANASGSPVLLQPCVRSFVEAVVTSALLSVESRMHQRAWQSVANNRACQPDSIASLLLRPYVQTTSSNDCLTVDVGWLLERMLEIIAGPDVLDSTSQEGQNLVNFDKRRHLTNLINKAWALPSTRKHPPSDEANRRGFERLNTIEKEVYHLHFDHRGIKEEAAREATQVGANGPPSSKKTVRPFYKIVAIQLEKNRRDKNLRSRLQREKVMEQSRNERRDDMLNRAMKGPRSKHQQQQHHSQQQQSAGATPAPKQHRNKKSMSAFLNFMRPISSAFGAEFMSPSSAGAVKKTAAELDFVPSGKPAMVVSILDARVAQFINNERSYMFQLETEDGGHYLLQAMNKKDMNKWLETISKVTQSVAQRRLTYLGSSPKPQIADHIHDRAIVPSRDRMAVFGVELEFLLQREALGGNIASGTVPRIINECLTEIESRGLTEVGIYRIAGATRDINSLKEAFNRGESPITSSTDIHAVCDLVKSWFRVLPEPVFPPDSYYAVMDAMRIENFDEKLAGIRSVVQNLPQANFDLLRRVAEHLDRVTECEEHNHMTAEALAIVFSPNLLRAPQNNFAMILNNMGLSHKLVKAFITHFHLIFDESDPEVEAHSDDEYEPPIMEEDEDEEEEDNDPHYHQGLQNNSSSLDSLPQAQYLSSDFYQQGAFAS</sequence>
<feature type="compositionally biased region" description="Polar residues" evidence="2">
    <location>
        <begin position="165"/>
        <end position="175"/>
    </location>
</feature>
<feature type="region of interest" description="Disordered" evidence="2">
    <location>
        <begin position="737"/>
        <end position="758"/>
    </location>
</feature>
<dbReference type="InterPro" id="IPR011993">
    <property type="entry name" value="PH-like_dom_sf"/>
</dbReference>
<reference evidence="5" key="1">
    <citation type="submission" date="2022-06" db="EMBL/GenBank/DDBJ databases">
        <title>Genome Sequence of Candolleomyces eurysporus.</title>
        <authorList>
            <person name="Buettner E."/>
        </authorList>
    </citation>
    <scope>NUCLEOTIDE SEQUENCE</scope>
    <source>
        <strain evidence="5">VTCC 930004</strain>
    </source>
</reference>
<feature type="compositionally biased region" description="Basic residues" evidence="2">
    <location>
        <begin position="1650"/>
        <end position="1659"/>
    </location>
</feature>
<feature type="compositionally biased region" description="Acidic residues" evidence="2">
    <location>
        <begin position="570"/>
        <end position="584"/>
    </location>
</feature>
<feature type="compositionally biased region" description="Basic and acidic residues" evidence="2">
    <location>
        <begin position="413"/>
        <end position="425"/>
    </location>
</feature>
<evidence type="ECO:0000313" key="6">
    <source>
        <dbReference type="Proteomes" id="UP001140091"/>
    </source>
</evidence>
<feature type="compositionally biased region" description="Basic and acidic residues" evidence="2">
    <location>
        <begin position="1263"/>
        <end position="1272"/>
    </location>
</feature>
<feature type="region of interest" description="Disordered" evidence="2">
    <location>
        <begin position="1"/>
        <end position="144"/>
    </location>
</feature>
<feature type="non-terminal residue" evidence="5">
    <location>
        <position position="1"/>
    </location>
</feature>
<feature type="compositionally biased region" description="Low complexity" evidence="2">
    <location>
        <begin position="45"/>
        <end position="57"/>
    </location>
</feature>
<gene>
    <name evidence="5" type="ORF">H1R20_g125</name>
</gene>
<dbReference type="Proteomes" id="UP001140091">
    <property type="component" value="Unassembled WGS sequence"/>
</dbReference>
<dbReference type="InterPro" id="IPR023578">
    <property type="entry name" value="Ras_GEF_dom_sf"/>
</dbReference>
<name>A0A9W8MQI0_9AGAR</name>
<dbReference type="PROSITE" id="PS50003">
    <property type="entry name" value="PH_DOMAIN"/>
    <property type="match status" value="1"/>
</dbReference>
<proteinExistence type="predicted"/>
<dbReference type="InterPro" id="IPR001895">
    <property type="entry name" value="RASGEF_cat_dom"/>
</dbReference>
<dbReference type="PANTHER" id="PTHR23176:SF0">
    <property type="entry name" value="RHO GTPASE ACTIVATING PROTEIN AT 19D, ISOFORM D"/>
    <property type="match status" value="1"/>
</dbReference>
<dbReference type="CDD" id="cd00821">
    <property type="entry name" value="PH"/>
    <property type="match status" value="1"/>
</dbReference>
<feature type="compositionally biased region" description="Acidic residues" evidence="2">
    <location>
        <begin position="251"/>
        <end position="261"/>
    </location>
</feature>
<evidence type="ECO:0000256" key="2">
    <source>
        <dbReference type="SAM" id="MobiDB-lite"/>
    </source>
</evidence>
<dbReference type="Gene3D" id="1.10.555.10">
    <property type="entry name" value="Rho GTPase activation protein"/>
    <property type="match status" value="1"/>
</dbReference>
<dbReference type="SUPFAM" id="SSF50729">
    <property type="entry name" value="PH domain-like"/>
    <property type="match status" value="1"/>
</dbReference>
<dbReference type="GO" id="GO:0005737">
    <property type="term" value="C:cytoplasm"/>
    <property type="evidence" value="ECO:0007669"/>
    <property type="project" value="TreeGrafter"/>
</dbReference>
<dbReference type="Gene3D" id="2.30.29.30">
    <property type="entry name" value="Pleckstrin-homology domain (PH domain)/Phosphotyrosine-binding domain (PTB)"/>
    <property type="match status" value="1"/>
</dbReference>
<protein>
    <recommendedName>
        <fullName evidence="7">RhoGAP-domain-containing protein</fullName>
    </recommendedName>
</protein>
<dbReference type="EMBL" id="JANBPK010000007">
    <property type="protein sequence ID" value="KAJ2936969.1"/>
    <property type="molecule type" value="Genomic_DNA"/>
</dbReference>
<dbReference type="Gene3D" id="1.10.840.10">
    <property type="entry name" value="Ras guanine-nucleotide exchange factors catalytic domain"/>
    <property type="match status" value="1"/>
</dbReference>
<feature type="region of interest" description="Disordered" evidence="2">
    <location>
        <begin position="165"/>
        <end position="208"/>
    </location>
</feature>
<dbReference type="InterPro" id="IPR001849">
    <property type="entry name" value="PH_domain"/>
</dbReference>
<feature type="compositionally biased region" description="Basic and acidic residues" evidence="2">
    <location>
        <begin position="737"/>
        <end position="753"/>
    </location>
</feature>
<feature type="region of interest" description="Disordered" evidence="2">
    <location>
        <begin position="615"/>
        <end position="668"/>
    </location>
</feature>
<dbReference type="InterPro" id="IPR036964">
    <property type="entry name" value="RASGEF_cat_dom_sf"/>
</dbReference>
<feature type="region of interest" description="Disordered" evidence="2">
    <location>
        <begin position="401"/>
        <end position="425"/>
    </location>
</feature>
<dbReference type="GO" id="GO:0005096">
    <property type="term" value="F:GTPase activator activity"/>
    <property type="evidence" value="ECO:0007669"/>
    <property type="project" value="UniProtKB-KW"/>
</dbReference>
<dbReference type="InterPro" id="IPR050729">
    <property type="entry name" value="Rho-GAP"/>
</dbReference>
<dbReference type="GO" id="GO:0007264">
    <property type="term" value="P:small GTPase-mediated signal transduction"/>
    <property type="evidence" value="ECO:0007669"/>
    <property type="project" value="InterPro"/>
</dbReference>
<feature type="region of interest" description="Disordered" evidence="2">
    <location>
        <begin position="465"/>
        <end position="500"/>
    </location>
</feature>
<feature type="compositionally biased region" description="Low complexity" evidence="2">
    <location>
        <begin position="181"/>
        <end position="205"/>
    </location>
</feature>
<evidence type="ECO:0000313" key="5">
    <source>
        <dbReference type="EMBL" id="KAJ2936969.1"/>
    </source>
</evidence>
<dbReference type="SUPFAM" id="SSF48366">
    <property type="entry name" value="Ras GEF"/>
    <property type="match status" value="1"/>
</dbReference>